<proteinExistence type="predicted"/>
<dbReference type="EMBL" id="AODF01000003">
    <property type="protein sequence ID" value="EUJ33531.1"/>
    <property type="molecule type" value="Genomic_DNA"/>
</dbReference>
<dbReference type="Proteomes" id="UP000019249">
    <property type="component" value="Unassembled WGS sequence"/>
</dbReference>
<keyword evidence="2" id="KW-1185">Reference proteome</keyword>
<gene>
    <name evidence="1" type="ORF">MFLO_02498</name>
</gene>
<accession>A0ABP3B0W6</accession>
<comment type="caution">
    <text evidence="1">The sequence shown here is derived from an EMBL/GenBank/DDBJ whole genome shotgun (WGS) entry which is preliminary data.</text>
</comment>
<evidence type="ECO:0000313" key="1">
    <source>
        <dbReference type="EMBL" id="EUJ33531.1"/>
    </source>
</evidence>
<evidence type="ECO:0008006" key="3">
    <source>
        <dbReference type="Google" id="ProtNLM"/>
    </source>
</evidence>
<evidence type="ECO:0000313" key="2">
    <source>
        <dbReference type="Proteomes" id="UP000019249"/>
    </source>
</evidence>
<dbReference type="RefSeq" id="WP_149022952.1">
    <property type="nucleotide sequence ID" value="NZ_AODF01000003.1"/>
</dbReference>
<name>A0ABP3B0W6_9LIST</name>
<sequence length="97" mass="11539">MNQKNLFDVLKEHKENKDLDVVQERMYKLCTESMLTNFEVAAILFSVFHNILHSDSNKKYLEKIGIDVEKIDVDTVFEVQKILAKEYIREFNKNLEE</sequence>
<protein>
    <recommendedName>
        <fullName evidence="3">Phage protein</fullName>
    </recommendedName>
</protein>
<organism evidence="1 2">
    <name type="scientific">Listeria floridensis FSL S10-1187</name>
    <dbReference type="NCBI Taxonomy" id="1265817"/>
    <lineage>
        <taxon>Bacteria</taxon>
        <taxon>Bacillati</taxon>
        <taxon>Bacillota</taxon>
        <taxon>Bacilli</taxon>
        <taxon>Bacillales</taxon>
        <taxon>Listeriaceae</taxon>
        <taxon>Listeria</taxon>
    </lineage>
</organism>
<reference evidence="1 2" key="1">
    <citation type="journal article" date="2014" name="Int. J. Syst. Evol. Microbiol.">
        <title>Listeria floridensis sp. nov., Listeria aquatica sp. nov., Listeria cornellensis sp. nov., Listeria riparia sp. nov. and Listeria grandensis sp. nov., from agricultural and natural environments.</title>
        <authorList>
            <person name="den Bakker H.C."/>
            <person name="Warchocki S."/>
            <person name="Wright E.M."/>
            <person name="Allred A.F."/>
            <person name="Ahlstrom C."/>
            <person name="Manuel C.S."/>
            <person name="Stasiewicz M.J."/>
            <person name="Burrell A."/>
            <person name="Roof S."/>
            <person name="Strawn L."/>
            <person name="Fortes E.D."/>
            <person name="Nightingale K.K."/>
            <person name="Kephart D."/>
            <person name="Wiedmann M."/>
        </authorList>
    </citation>
    <scope>NUCLEOTIDE SEQUENCE [LARGE SCALE GENOMIC DNA]</scope>
    <source>
        <strain evidence="1 2">FSL S10-1187</strain>
    </source>
</reference>